<dbReference type="AlphaFoldDB" id="A0A9P0B7W1"/>
<keyword evidence="2" id="KW-1185">Reference proteome</keyword>
<name>A0A9P0B7W1_BRAAE</name>
<dbReference type="GO" id="GO:0071897">
    <property type="term" value="P:DNA biosynthetic process"/>
    <property type="evidence" value="ECO:0007669"/>
    <property type="project" value="UniProtKB-ARBA"/>
</dbReference>
<dbReference type="PANTHER" id="PTHR47331">
    <property type="entry name" value="PHD-TYPE DOMAIN-CONTAINING PROTEIN"/>
    <property type="match status" value="1"/>
</dbReference>
<dbReference type="EMBL" id="OV121137">
    <property type="protein sequence ID" value="CAH0558551.1"/>
    <property type="molecule type" value="Genomic_DNA"/>
</dbReference>
<dbReference type="Proteomes" id="UP001154078">
    <property type="component" value="Chromosome 6"/>
</dbReference>
<dbReference type="OrthoDB" id="8061640at2759"/>
<reference evidence="1" key="1">
    <citation type="submission" date="2021-12" db="EMBL/GenBank/DDBJ databases">
        <authorList>
            <person name="King R."/>
        </authorList>
    </citation>
    <scope>NUCLEOTIDE SEQUENCE</scope>
</reference>
<dbReference type="InterPro" id="IPR043502">
    <property type="entry name" value="DNA/RNA_pol_sf"/>
</dbReference>
<proteinExistence type="predicted"/>
<dbReference type="PANTHER" id="PTHR47331:SF1">
    <property type="entry name" value="GAG-LIKE PROTEIN"/>
    <property type="match status" value="1"/>
</dbReference>
<evidence type="ECO:0000313" key="2">
    <source>
        <dbReference type="Proteomes" id="UP001154078"/>
    </source>
</evidence>
<gene>
    <name evidence="1" type="ORF">MELIAE_LOCUS8852</name>
</gene>
<sequence length="388" mass="44230">MRIQFNKIKINNNAVSRASVFNDKPSTTVSEVGLNNETTKQTFVDYNKQITNLLQFIKVEVDSIEQAQDATGSDQKEKHFTKVPEICFESLEPPSLNDPIIYNFSMNYQLADNNAAHRPTNGITLLVGADNYWKIITGETQRLSEKLTAVNSQLGWTLHGPSNNETYNYNVNFSLATVLQVHAVCEDIDIKHFWDLETIGINASEKQSDNFTENFISEQITLKNGRYEVSLPWESNKKLDSNFSGALMQLRSLTAKLCKNGKLNEYDRVMREYLKNDCADRVQKNTTNERVYYMPHRPVYRDDKETTKVRIVVNASSHAPGFPSLNELLLSGDNLVPDIIRILMNFRVGSVGLIADIEKAFLQISLAEEDRDSHRFLWYDDPIKTGIT</sequence>
<protein>
    <recommendedName>
        <fullName evidence="3">Peptidase aspartic putative domain-containing protein</fullName>
    </recommendedName>
</protein>
<organism evidence="1 2">
    <name type="scientific">Brassicogethes aeneus</name>
    <name type="common">Rape pollen beetle</name>
    <name type="synonym">Meligethes aeneus</name>
    <dbReference type="NCBI Taxonomy" id="1431903"/>
    <lineage>
        <taxon>Eukaryota</taxon>
        <taxon>Metazoa</taxon>
        <taxon>Ecdysozoa</taxon>
        <taxon>Arthropoda</taxon>
        <taxon>Hexapoda</taxon>
        <taxon>Insecta</taxon>
        <taxon>Pterygota</taxon>
        <taxon>Neoptera</taxon>
        <taxon>Endopterygota</taxon>
        <taxon>Coleoptera</taxon>
        <taxon>Polyphaga</taxon>
        <taxon>Cucujiformia</taxon>
        <taxon>Nitidulidae</taxon>
        <taxon>Meligethinae</taxon>
        <taxon>Brassicogethes</taxon>
    </lineage>
</organism>
<accession>A0A9P0B7W1</accession>
<evidence type="ECO:0000313" key="1">
    <source>
        <dbReference type="EMBL" id="CAH0558551.1"/>
    </source>
</evidence>
<evidence type="ECO:0008006" key="3">
    <source>
        <dbReference type="Google" id="ProtNLM"/>
    </source>
</evidence>
<dbReference type="SUPFAM" id="SSF56672">
    <property type="entry name" value="DNA/RNA polymerases"/>
    <property type="match status" value="1"/>
</dbReference>